<dbReference type="OrthoDB" id="543442at2759"/>
<evidence type="ECO:0000259" key="3">
    <source>
        <dbReference type="Pfam" id="PF00139"/>
    </source>
</evidence>
<keyword evidence="2" id="KW-0430">Lectin</keyword>
<sequence length="168" mass="18393">MVGTAEPGSNGLFTLTNSSGKAYAIGHAFYKFPIQFKNSSNASVISFSTTFIFAIVPEYVKLSGHGIAFIMSPNKEIPGALPSQYLGLFNSKNNGNNSNYIVAVEFETVQDFEFDDINDNHVGVDITSLRSIKSDPAGYFADQNGSFRNLSLKSGDPMQAYFKRIITY</sequence>
<dbReference type="AlphaFoldDB" id="A0A834GFG1"/>
<protein>
    <recommendedName>
        <fullName evidence="3">Legume lectin domain-containing protein</fullName>
    </recommendedName>
</protein>
<dbReference type="InterPro" id="IPR001220">
    <property type="entry name" value="Legume_lectin_dom"/>
</dbReference>
<name>A0A834GFG1_RHOSS</name>
<evidence type="ECO:0000256" key="1">
    <source>
        <dbReference type="ARBA" id="ARBA00007606"/>
    </source>
</evidence>
<dbReference type="GO" id="GO:0030246">
    <property type="term" value="F:carbohydrate binding"/>
    <property type="evidence" value="ECO:0007669"/>
    <property type="project" value="UniProtKB-KW"/>
</dbReference>
<dbReference type="InterPro" id="IPR013320">
    <property type="entry name" value="ConA-like_dom_sf"/>
</dbReference>
<dbReference type="CDD" id="cd06899">
    <property type="entry name" value="lectin_legume_LecRK_Arcelin_ConA"/>
    <property type="match status" value="1"/>
</dbReference>
<dbReference type="SUPFAM" id="SSF49899">
    <property type="entry name" value="Concanavalin A-like lectins/glucanases"/>
    <property type="match status" value="1"/>
</dbReference>
<comment type="caution">
    <text evidence="4">The sequence shown here is derived from an EMBL/GenBank/DDBJ whole genome shotgun (WGS) entry which is preliminary data.</text>
</comment>
<reference evidence="4" key="1">
    <citation type="submission" date="2019-11" db="EMBL/GenBank/DDBJ databases">
        <authorList>
            <person name="Liu Y."/>
            <person name="Hou J."/>
            <person name="Li T.-Q."/>
            <person name="Guan C.-H."/>
            <person name="Wu X."/>
            <person name="Wu H.-Z."/>
            <person name="Ling F."/>
            <person name="Zhang R."/>
            <person name="Shi X.-G."/>
            <person name="Ren J.-P."/>
            <person name="Chen E.-F."/>
            <person name="Sun J.-M."/>
        </authorList>
    </citation>
    <scope>NUCLEOTIDE SEQUENCE</scope>
    <source>
        <strain evidence="4">Adult_tree_wgs_1</strain>
        <tissue evidence="4">Leaves</tissue>
    </source>
</reference>
<organism evidence="4 5">
    <name type="scientific">Rhododendron simsii</name>
    <name type="common">Sims's rhododendron</name>
    <dbReference type="NCBI Taxonomy" id="118357"/>
    <lineage>
        <taxon>Eukaryota</taxon>
        <taxon>Viridiplantae</taxon>
        <taxon>Streptophyta</taxon>
        <taxon>Embryophyta</taxon>
        <taxon>Tracheophyta</taxon>
        <taxon>Spermatophyta</taxon>
        <taxon>Magnoliopsida</taxon>
        <taxon>eudicotyledons</taxon>
        <taxon>Gunneridae</taxon>
        <taxon>Pentapetalae</taxon>
        <taxon>asterids</taxon>
        <taxon>Ericales</taxon>
        <taxon>Ericaceae</taxon>
        <taxon>Ericoideae</taxon>
        <taxon>Rhodoreae</taxon>
        <taxon>Rhododendron</taxon>
    </lineage>
</organism>
<evidence type="ECO:0000313" key="5">
    <source>
        <dbReference type="Proteomes" id="UP000626092"/>
    </source>
</evidence>
<dbReference type="EMBL" id="WJXA01000009">
    <property type="protein sequence ID" value="KAF7132605.1"/>
    <property type="molecule type" value="Genomic_DNA"/>
</dbReference>
<dbReference type="Gene3D" id="2.60.120.200">
    <property type="match status" value="1"/>
</dbReference>
<dbReference type="PANTHER" id="PTHR32401:SF50">
    <property type="entry name" value="OS07G0133000 PROTEIN"/>
    <property type="match status" value="1"/>
</dbReference>
<gene>
    <name evidence="4" type="ORF">RHSIM_Rhsim09G0147400</name>
</gene>
<feature type="domain" description="Legume lectin" evidence="3">
    <location>
        <begin position="3"/>
        <end position="160"/>
    </location>
</feature>
<dbReference type="InterPro" id="IPR050258">
    <property type="entry name" value="Leguminous_Lectin"/>
</dbReference>
<accession>A0A834GFG1</accession>
<dbReference type="PANTHER" id="PTHR32401">
    <property type="entry name" value="CONCANAVALIN A-LIKE LECTIN FAMILY PROTEIN"/>
    <property type="match status" value="1"/>
</dbReference>
<keyword evidence="5" id="KW-1185">Reference proteome</keyword>
<dbReference type="Pfam" id="PF00139">
    <property type="entry name" value="Lectin_legB"/>
    <property type="match status" value="1"/>
</dbReference>
<dbReference type="Proteomes" id="UP000626092">
    <property type="component" value="Unassembled WGS sequence"/>
</dbReference>
<evidence type="ECO:0000256" key="2">
    <source>
        <dbReference type="ARBA" id="ARBA00022734"/>
    </source>
</evidence>
<proteinExistence type="inferred from homology"/>
<evidence type="ECO:0000313" key="4">
    <source>
        <dbReference type="EMBL" id="KAF7132605.1"/>
    </source>
</evidence>
<comment type="similarity">
    <text evidence="1">Belongs to the leguminous lectin family.</text>
</comment>